<reference evidence="1 2" key="1">
    <citation type="journal article" date="2022" name="Nat. Plants">
        <title>Genomes of leafy and leafless Platanthera orchids illuminate the evolution of mycoheterotrophy.</title>
        <authorList>
            <person name="Li M.H."/>
            <person name="Liu K.W."/>
            <person name="Li Z."/>
            <person name="Lu H.C."/>
            <person name="Ye Q.L."/>
            <person name="Zhang D."/>
            <person name="Wang J.Y."/>
            <person name="Li Y.F."/>
            <person name="Zhong Z.M."/>
            <person name="Liu X."/>
            <person name="Yu X."/>
            <person name="Liu D.K."/>
            <person name="Tu X.D."/>
            <person name="Liu B."/>
            <person name="Hao Y."/>
            <person name="Liao X.Y."/>
            <person name="Jiang Y.T."/>
            <person name="Sun W.H."/>
            <person name="Chen J."/>
            <person name="Chen Y.Q."/>
            <person name="Ai Y."/>
            <person name="Zhai J.W."/>
            <person name="Wu S.S."/>
            <person name="Zhou Z."/>
            <person name="Hsiao Y.Y."/>
            <person name="Wu W.L."/>
            <person name="Chen Y.Y."/>
            <person name="Lin Y.F."/>
            <person name="Hsu J.L."/>
            <person name="Li C.Y."/>
            <person name="Wang Z.W."/>
            <person name="Zhao X."/>
            <person name="Zhong W.Y."/>
            <person name="Ma X.K."/>
            <person name="Ma L."/>
            <person name="Huang J."/>
            <person name="Chen G.Z."/>
            <person name="Huang M.Z."/>
            <person name="Huang L."/>
            <person name="Peng D.H."/>
            <person name="Luo Y.B."/>
            <person name="Zou S.Q."/>
            <person name="Chen S.P."/>
            <person name="Lan S."/>
            <person name="Tsai W.C."/>
            <person name="Van de Peer Y."/>
            <person name="Liu Z.J."/>
        </authorList>
    </citation>
    <scope>NUCLEOTIDE SEQUENCE [LARGE SCALE GENOMIC DNA]</scope>
    <source>
        <strain evidence="1">Lor287</strain>
    </source>
</reference>
<evidence type="ECO:0000313" key="2">
    <source>
        <dbReference type="Proteomes" id="UP001418222"/>
    </source>
</evidence>
<comment type="caution">
    <text evidence="1">The sequence shown here is derived from an EMBL/GenBank/DDBJ whole genome shotgun (WGS) entry which is preliminary data.</text>
</comment>
<dbReference type="AlphaFoldDB" id="A0AAP0G884"/>
<accession>A0AAP0G884</accession>
<organism evidence="1 2">
    <name type="scientific">Platanthera zijinensis</name>
    <dbReference type="NCBI Taxonomy" id="2320716"/>
    <lineage>
        <taxon>Eukaryota</taxon>
        <taxon>Viridiplantae</taxon>
        <taxon>Streptophyta</taxon>
        <taxon>Embryophyta</taxon>
        <taxon>Tracheophyta</taxon>
        <taxon>Spermatophyta</taxon>
        <taxon>Magnoliopsida</taxon>
        <taxon>Liliopsida</taxon>
        <taxon>Asparagales</taxon>
        <taxon>Orchidaceae</taxon>
        <taxon>Orchidoideae</taxon>
        <taxon>Orchideae</taxon>
        <taxon>Orchidinae</taxon>
        <taxon>Platanthera</taxon>
    </lineage>
</organism>
<sequence>MDGRSPSGAGKAAVAGRVLSRKAIGAEPRVGLSWKNQQWKVEEGQPFPVGTLIADSKACNLLLMDPWIHS</sequence>
<gene>
    <name evidence="1" type="ORF">KSP39_PZI009459</name>
</gene>
<keyword evidence="2" id="KW-1185">Reference proteome</keyword>
<proteinExistence type="predicted"/>
<evidence type="ECO:0000313" key="1">
    <source>
        <dbReference type="EMBL" id="KAK8943216.1"/>
    </source>
</evidence>
<protein>
    <submittedName>
        <fullName evidence="1">Uncharacterized protein</fullName>
    </submittedName>
</protein>
<dbReference type="EMBL" id="JBBWWQ010000007">
    <property type="protein sequence ID" value="KAK8943216.1"/>
    <property type="molecule type" value="Genomic_DNA"/>
</dbReference>
<dbReference type="Proteomes" id="UP001418222">
    <property type="component" value="Unassembled WGS sequence"/>
</dbReference>
<name>A0AAP0G884_9ASPA</name>